<dbReference type="InterPro" id="IPR025497">
    <property type="entry name" value="PatA-like_N"/>
</dbReference>
<keyword evidence="7" id="KW-0418">Kinase</keyword>
<dbReference type="InterPro" id="IPR011006">
    <property type="entry name" value="CheY-like_superfamily"/>
</dbReference>
<dbReference type="Gene3D" id="1.10.287.110">
    <property type="entry name" value="DnaJ domain"/>
    <property type="match status" value="1"/>
</dbReference>
<dbReference type="InterPro" id="IPR019734">
    <property type="entry name" value="TPR_rpt"/>
</dbReference>
<dbReference type="PANTHER" id="PTHR45188:SF2">
    <property type="entry name" value="DNAJ HOMOLOG SUBFAMILY C MEMBER 7"/>
    <property type="match status" value="1"/>
</dbReference>
<keyword evidence="1" id="KW-0677">Repeat</keyword>
<dbReference type="PROSITE" id="PS50005">
    <property type="entry name" value="TPR"/>
    <property type="match status" value="1"/>
</dbReference>
<feature type="domain" description="Response regulatory" evidence="6">
    <location>
        <begin position="27"/>
        <end position="145"/>
    </location>
</feature>
<dbReference type="Proteomes" id="UP000217257">
    <property type="component" value="Chromosome"/>
</dbReference>
<dbReference type="InterPro" id="IPR036869">
    <property type="entry name" value="J_dom_sf"/>
</dbReference>
<dbReference type="SUPFAM" id="SSF46565">
    <property type="entry name" value="Chaperone J-domain"/>
    <property type="match status" value="1"/>
</dbReference>
<dbReference type="Pfam" id="PF00072">
    <property type="entry name" value="Response_reg"/>
    <property type="match status" value="1"/>
</dbReference>
<dbReference type="KEGG" id="cfus:CYFUS_003536"/>
<dbReference type="AlphaFoldDB" id="A0A250J3L3"/>
<feature type="domain" description="J" evidence="5">
    <location>
        <begin position="445"/>
        <end position="516"/>
    </location>
</feature>
<dbReference type="Gene3D" id="3.40.50.2300">
    <property type="match status" value="1"/>
</dbReference>
<reference evidence="7 8" key="1">
    <citation type="submission" date="2017-06" db="EMBL/GenBank/DDBJ databases">
        <title>Sequencing and comparative analysis of myxobacterial genomes.</title>
        <authorList>
            <person name="Rupp O."/>
            <person name="Goesmann A."/>
            <person name="Sogaard-Andersen L."/>
        </authorList>
    </citation>
    <scope>NUCLEOTIDE SEQUENCE [LARGE SCALE GENOMIC DNA]</scope>
    <source>
        <strain evidence="7 8">DSM 52655</strain>
    </source>
</reference>
<gene>
    <name evidence="7" type="ORF">CYFUS_003536</name>
</gene>
<evidence type="ECO:0000256" key="1">
    <source>
        <dbReference type="ARBA" id="ARBA00022737"/>
    </source>
</evidence>
<evidence type="ECO:0000313" key="7">
    <source>
        <dbReference type="EMBL" id="ATB38110.1"/>
    </source>
</evidence>
<dbReference type="PROSITE" id="PS50076">
    <property type="entry name" value="DNAJ_2"/>
    <property type="match status" value="1"/>
</dbReference>
<evidence type="ECO:0000259" key="5">
    <source>
        <dbReference type="PROSITE" id="PS50076"/>
    </source>
</evidence>
<dbReference type="Gene3D" id="1.25.40.10">
    <property type="entry name" value="Tetratricopeptide repeat domain"/>
    <property type="match status" value="1"/>
</dbReference>
<evidence type="ECO:0000256" key="4">
    <source>
        <dbReference type="PROSITE-ProRule" id="PRU00339"/>
    </source>
</evidence>
<organism evidence="7 8">
    <name type="scientific">Cystobacter fuscus</name>
    <dbReference type="NCBI Taxonomy" id="43"/>
    <lineage>
        <taxon>Bacteria</taxon>
        <taxon>Pseudomonadati</taxon>
        <taxon>Myxococcota</taxon>
        <taxon>Myxococcia</taxon>
        <taxon>Myxococcales</taxon>
        <taxon>Cystobacterineae</taxon>
        <taxon>Archangiaceae</taxon>
        <taxon>Cystobacter</taxon>
    </lineage>
</organism>
<dbReference type="GO" id="GO:0000160">
    <property type="term" value="P:phosphorelay signal transduction system"/>
    <property type="evidence" value="ECO:0007669"/>
    <property type="project" value="InterPro"/>
</dbReference>
<keyword evidence="7" id="KW-0808">Transferase</keyword>
<dbReference type="SUPFAM" id="SSF48452">
    <property type="entry name" value="TPR-like"/>
    <property type="match status" value="1"/>
</dbReference>
<dbReference type="InterPro" id="IPR001623">
    <property type="entry name" value="DnaJ_domain"/>
</dbReference>
<dbReference type="SUPFAM" id="SSF52172">
    <property type="entry name" value="CheY-like"/>
    <property type="match status" value="1"/>
</dbReference>
<dbReference type="CDD" id="cd06257">
    <property type="entry name" value="DnaJ"/>
    <property type="match status" value="1"/>
</dbReference>
<comment type="caution">
    <text evidence="3">Lacks conserved residue(s) required for the propagation of feature annotation.</text>
</comment>
<dbReference type="SMART" id="SM00448">
    <property type="entry name" value="REC"/>
    <property type="match status" value="1"/>
</dbReference>
<proteinExistence type="predicted"/>
<dbReference type="PANTHER" id="PTHR45188">
    <property type="entry name" value="DNAJ PROTEIN P58IPK HOMOLOG"/>
    <property type="match status" value="1"/>
</dbReference>
<protein>
    <submittedName>
        <fullName evidence="7">Histidine kinase</fullName>
    </submittedName>
</protein>
<evidence type="ECO:0000256" key="2">
    <source>
        <dbReference type="ARBA" id="ARBA00022803"/>
    </source>
</evidence>
<dbReference type="InterPro" id="IPR001789">
    <property type="entry name" value="Sig_transdc_resp-reg_receiver"/>
</dbReference>
<feature type="repeat" description="TPR" evidence="4">
    <location>
        <begin position="532"/>
        <end position="565"/>
    </location>
</feature>
<evidence type="ECO:0000259" key="6">
    <source>
        <dbReference type="PROSITE" id="PS50110"/>
    </source>
</evidence>
<dbReference type="PROSITE" id="PS50110">
    <property type="entry name" value="RESPONSE_REGULATORY"/>
    <property type="match status" value="1"/>
</dbReference>
<dbReference type="Pfam" id="PF14332">
    <property type="entry name" value="DUF4388"/>
    <property type="match status" value="1"/>
</dbReference>
<evidence type="ECO:0000313" key="8">
    <source>
        <dbReference type="Proteomes" id="UP000217257"/>
    </source>
</evidence>
<evidence type="ECO:0000256" key="3">
    <source>
        <dbReference type="PROSITE-ProRule" id="PRU00169"/>
    </source>
</evidence>
<dbReference type="GO" id="GO:0016301">
    <property type="term" value="F:kinase activity"/>
    <property type="evidence" value="ECO:0007669"/>
    <property type="project" value="UniProtKB-KW"/>
</dbReference>
<dbReference type="Pfam" id="PF00226">
    <property type="entry name" value="DnaJ"/>
    <property type="match status" value="1"/>
</dbReference>
<keyword evidence="2 4" id="KW-0802">TPR repeat</keyword>
<dbReference type="InterPro" id="IPR011990">
    <property type="entry name" value="TPR-like_helical_dom_sf"/>
</dbReference>
<dbReference type="EMBL" id="CP022098">
    <property type="protein sequence ID" value="ATB38110.1"/>
    <property type="molecule type" value="Genomic_DNA"/>
</dbReference>
<sequence>MERVDGGGESSLLRRGPSVYTGGPVKKLLLVENHPPTREHLTGVLSQAGYSVRAVGEPGSAMEHFVADNPSLVVMSVDVPRLDGAHVGHLIRSYSLGARVPIVAIDKGHLGRARGVASLVDLKVNAYVADPLKPGELVGKLQALATAMEQNATPLKGVLGMLVRPAVLSGDLKGFPLPAMLVSLYRLRRDGVLVVAHRDLTRRVFFAQGSAVNYDSSARQDALPSYLLQRQVLTEAQAERVVQALGSGLRIGAALNEAGVEAAGEELLQLLREYTMDRVAQVIGMREGRYAFYPGDDFQSEVATVETPALAPILDGARRAMPLKTLAAPLRAHQSEFPVRTPDFGRDLGALGLNTEDLKIAMQMNGRIPLRDLLAHGRGDLRRGYSLLWFLRLVGGVDFSPTPVAQGPGEVMVVPDVIAPRKRKPLPADVAANLREGAVRIITGSYFRCLGLEIAADSEAVERSYHELAMRFHPDSYAEYDTSEMKDLLDSVQEKLSAAYRVLSVPDKRKAYLQYLVSRMDVGRSTTVNVDAELMLRRGEAALKRKQYRSALIQFEEAVGLNPQEPEYYSYLAWATFLAGTGPKEDRARAAQKVLRKALTLNPYLERALIISAIIDSEMNDASGARKKLLKVLELNPNSQLAKAALRKVGR</sequence>
<name>A0A250J3L3_9BACT</name>
<accession>A0A250J3L3</accession>